<reference evidence="3" key="2">
    <citation type="journal article" date="2008" name="Nucleic Acids Res.">
        <title>The rice annotation project database (RAP-DB): 2008 update.</title>
        <authorList>
            <consortium name="The rice annotation project (RAP)"/>
        </authorList>
    </citation>
    <scope>GENOME REANNOTATION</scope>
    <source>
        <strain evidence="3">cv. Nipponbare</strain>
    </source>
</reference>
<dbReference type="EMBL" id="AP000391">
    <property type="protein sequence ID" value="BAD44787.1"/>
    <property type="molecule type" value="Genomic_DNA"/>
</dbReference>
<name>Q658I0_ORYSJ</name>
<protein>
    <submittedName>
        <fullName evidence="2">Uncharacterized protein</fullName>
    </submittedName>
</protein>
<evidence type="ECO:0000313" key="2">
    <source>
        <dbReference type="EMBL" id="BAD44787.1"/>
    </source>
</evidence>
<dbReference type="Proteomes" id="UP000000763">
    <property type="component" value="Chromosome 6"/>
</dbReference>
<evidence type="ECO:0000256" key="1">
    <source>
        <dbReference type="SAM" id="MobiDB-lite"/>
    </source>
</evidence>
<feature type="compositionally biased region" description="Basic and acidic residues" evidence="1">
    <location>
        <begin position="162"/>
        <end position="178"/>
    </location>
</feature>
<feature type="region of interest" description="Disordered" evidence="1">
    <location>
        <begin position="37"/>
        <end position="185"/>
    </location>
</feature>
<feature type="compositionally biased region" description="Basic and acidic residues" evidence="1">
    <location>
        <begin position="44"/>
        <end position="53"/>
    </location>
</feature>
<feature type="compositionally biased region" description="Pro residues" evidence="1">
    <location>
        <begin position="105"/>
        <end position="121"/>
    </location>
</feature>
<gene>
    <name evidence="2" type="primary">P0538C01.10</name>
</gene>
<reference evidence="3" key="1">
    <citation type="journal article" date="2005" name="Nature">
        <title>The map-based sequence of the rice genome.</title>
        <authorList>
            <consortium name="International rice genome sequencing project (IRGSP)"/>
            <person name="Matsumoto T."/>
            <person name="Wu J."/>
            <person name="Kanamori H."/>
            <person name="Katayose Y."/>
            <person name="Fujisawa M."/>
            <person name="Namiki N."/>
            <person name="Mizuno H."/>
            <person name="Yamamoto K."/>
            <person name="Antonio B.A."/>
            <person name="Baba T."/>
            <person name="Sakata K."/>
            <person name="Nagamura Y."/>
            <person name="Aoki H."/>
            <person name="Arikawa K."/>
            <person name="Arita K."/>
            <person name="Bito T."/>
            <person name="Chiden Y."/>
            <person name="Fujitsuka N."/>
            <person name="Fukunaka R."/>
            <person name="Hamada M."/>
            <person name="Harada C."/>
            <person name="Hayashi A."/>
            <person name="Hijishita S."/>
            <person name="Honda M."/>
            <person name="Hosokawa S."/>
            <person name="Ichikawa Y."/>
            <person name="Idonuma A."/>
            <person name="Iijima M."/>
            <person name="Ikeda M."/>
            <person name="Ikeno M."/>
            <person name="Ito K."/>
            <person name="Ito S."/>
            <person name="Ito T."/>
            <person name="Ito Y."/>
            <person name="Ito Y."/>
            <person name="Iwabuchi A."/>
            <person name="Kamiya K."/>
            <person name="Karasawa W."/>
            <person name="Kurita K."/>
            <person name="Katagiri S."/>
            <person name="Kikuta A."/>
            <person name="Kobayashi H."/>
            <person name="Kobayashi N."/>
            <person name="Machita K."/>
            <person name="Maehara T."/>
            <person name="Masukawa M."/>
            <person name="Mizubayashi T."/>
            <person name="Mukai Y."/>
            <person name="Nagasaki H."/>
            <person name="Nagata Y."/>
            <person name="Naito S."/>
            <person name="Nakashima M."/>
            <person name="Nakama Y."/>
            <person name="Nakamichi Y."/>
            <person name="Nakamura M."/>
            <person name="Meguro A."/>
            <person name="Negishi M."/>
            <person name="Ohta I."/>
            <person name="Ohta T."/>
            <person name="Okamoto M."/>
            <person name="Ono N."/>
            <person name="Saji S."/>
            <person name="Sakaguchi M."/>
            <person name="Sakai K."/>
            <person name="Shibata M."/>
            <person name="Shimokawa T."/>
            <person name="Song J."/>
            <person name="Takazaki Y."/>
            <person name="Terasawa K."/>
            <person name="Tsugane M."/>
            <person name="Tsuji K."/>
            <person name="Ueda S."/>
            <person name="Waki K."/>
            <person name="Yamagata H."/>
            <person name="Yamamoto M."/>
            <person name="Yamamoto S."/>
            <person name="Yamane H."/>
            <person name="Yoshiki S."/>
            <person name="Yoshihara R."/>
            <person name="Yukawa K."/>
            <person name="Zhong H."/>
            <person name="Yano M."/>
            <person name="Yuan Q."/>
            <person name="Ouyang S."/>
            <person name="Liu J."/>
            <person name="Jones K.M."/>
            <person name="Gansberger K."/>
            <person name="Moffat K."/>
            <person name="Hill J."/>
            <person name="Bera J."/>
            <person name="Fadrosh D."/>
            <person name="Jin S."/>
            <person name="Johri S."/>
            <person name="Kim M."/>
            <person name="Overton L."/>
            <person name="Reardon M."/>
            <person name="Tsitrin T."/>
            <person name="Vuong H."/>
            <person name="Weaver B."/>
            <person name="Ciecko A."/>
            <person name="Tallon L."/>
            <person name="Jackson J."/>
            <person name="Pai G."/>
            <person name="Aken S.V."/>
            <person name="Utterback T."/>
            <person name="Reidmuller S."/>
            <person name="Feldblyum T."/>
            <person name="Hsiao J."/>
            <person name="Zismann V."/>
            <person name="Iobst S."/>
            <person name="de Vazeille A.R."/>
            <person name="Buell C.R."/>
            <person name="Ying K."/>
            <person name="Li Y."/>
            <person name="Lu T."/>
            <person name="Huang Y."/>
            <person name="Zhao Q."/>
            <person name="Feng Q."/>
            <person name="Zhang L."/>
            <person name="Zhu J."/>
            <person name="Weng Q."/>
            <person name="Mu J."/>
            <person name="Lu Y."/>
            <person name="Fan D."/>
            <person name="Liu Y."/>
            <person name="Guan J."/>
            <person name="Zhang Y."/>
            <person name="Yu S."/>
            <person name="Liu X."/>
            <person name="Zhang Y."/>
            <person name="Hong G."/>
            <person name="Han B."/>
            <person name="Choisne N."/>
            <person name="Demange N."/>
            <person name="Orjeda G."/>
            <person name="Samain S."/>
            <person name="Cattolico L."/>
            <person name="Pelletier E."/>
            <person name="Couloux A."/>
            <person name="Segurens B."/>
            <person name="Wincker P."/>
            <person name="D'Hont A."/>
            <person name="Scarpelli C."/>
            <person name="Weissenbach J."/>
            <person name="Salanoubat M."/>
            <person name="Quetier F."/>
            <person name="Yu Y."/>
            <person name="Kim H.R."/>
            <person name="Rambo T."/>
            <person name="Currie J."/>
            <person name="Collura K."/>
            <person name="Luo M."/>
            <person name="Yang T."/>
            <person name="Ammiraju J.S.S."/>
            <person name="Engler F."/>
            <person name="Soderlund C."/>
            <person name="Wing R.A."/>
            <person name="Palmer L.E."/>
            <person name="de la Bastide M."/>
            <person name="Spiegel L."/>
            <person name="Nascimento L."/>
            <person name="Zutavern T."/>
            <person name="O'Shaughnessy A."/>
            <person name="Dike S."/>
            <person name="Dedhia N."/>
            <person name="Preston R."/>
            <person name="Balija V."/>
            <person name="McCombie W.R."/>
            <person name="Chow T."/>
            <person name="Chen H."/>
            <person name="Chung M."/>
            <person name="Chen C."/>
            <person name="Shaw J."/>
            <person name="Wu H."/>
            <person name="Hsiao K."/>
            <person name="Chao Y."/>
            <person name="Chu M."/>
            <person name="Cheng C."/>
            <person name="Hour A."/>
            <person name="Lee P."/>
            <person name="Lin S."/>
            <person name="Lin Y."/>
            <person name="Liou J."/>
            <person name="Liu S."/>
            <person name="Hsing Y."/>
            <person name="Raghuvanshi S."/>
            <person name="Mohanty A."/>
            <person name="Bharti A.K."/>
            <person name="Gaur A."/>
            <person name="Gupta V."/>
            <person name="Kumar D."/>
            <person name="Ravi V."/>
            <person name="Vij S."/>
            <person name="Kapur A."/>
            <person name="Khurana P."/>
            <person name="Khurana P."/>
            <person name="Khurana J.P."/>
            <person name="Tyagi A.K."/>
            <person name="Gaikwad K."/>
            <person name="Singh A."/>
            <person name="Dalal V."/>
            <person name="Srivastava S."/>
            <person name="Dixit A."/>
            <person name="Pal A.K."/>
            <person name="Ghazi I.A."/>
            <person name="Yadav M."/>
            <person name="Pandit A."/>
            <person name="Bhargava A."/>
            <person name="Sureshbabu K."/>
            <person name="Batra K."/>
            <person name="Sharma T.R."/>
            <person name="Mohapatra T."/>
            <person name="Singh N.K."/>
            <person name="Messing J."/>
            <person name="Nelson A.B."/>
            <person name="Fuks G."/>
            <person name="Kavchok S."/>
            <person name="Keizer G."/>
            <person name="Linton E."/>
            <person name="Llaca V."/>
            <person name="Song R."/>
            <person name="Tanyolac B."/>
            <person name="Young S."/>
            <person name="Ho-Il K."/>
            <person name="Hahn J.H."/>
            <person name="Sangsakoo G."/>
            <person name="Vanavichit A."/>
            <person name="de Mattos Luiz.A.T."/>
            <person name="Zimmer P.D."/>
            <person name="Malone G."/>
            <person name="Dellagostin O."/>
            <person name="de Oliveira A.C."/>
            <person name="Bevan M."/>
            <person name="Bancroft I."/>
            <person name="Minx P."/>
            <person name="Cordum H."/>
            <person name="Wilson R."/>
            <person name="Cheng Z."/>
            <person name="Jin W."/>
            <person name="Jiang J."/>
            <person name="Leong S.A."/>
            <person name="Iwama H."/>
            <person name="Gojobori T."/>
            <person name="Itoh T."/>
            <person name="Niimura Y."/>
            <person name="Fujii Y."/>
            <person name="Habara T."/>
            <person name="Sakai H."/>
            <person name="Sato Y."/>
            <person name="Wilson G."/>
            <person name="Kumar K."/>
            <person name="McCouch S."/>
            <person name="Juretic N."/>
            <person name="Hoen D."/>
            <person name="Wright S."/>
            <person name="Bruskiewich R."/>
            <person name="Bureau T."/>
            <person name="Miyao A."/>
            <person name="Hirochika H."/>
            <person name="Nishikawa T."/>
            <person name="Kadowaki K."/>
            <person name="Sugiura M."/>
            <person name="Burr B."/>
            <person name="Sasaki T."/>
        </authorList>
    </citation>
    <scope>NUCLEOTIDE SEQUENCE [LARGE SCALE GENOMIC DNA]</scope>
    <source>
        <strain evidence="3">cv. Nipponbare</strain>
    </source>
</reference>
<organism evidence="2 3">
    <name type="scientific">Oryza sativa subsp. japonica</name>
    <name type="common">Rice</name>
    <dbReference type="NCBI Taxonomy" id="39947"/>
    <lineage>
        <taxon>Eukaryota</taxon>
        <taxon>Viridiplantae</taxon>
        <taxon>Streptophyta</taxon>
        <taxon>Embryophyta</taxon>
        <taxon>Tracheophyta</taxon>
        <taxon>Spermatophyta</taxon>
        <taxon>Magnoliopsida</taxon>
        <taxon>Liliopsida</taxon>
        <taxon>Poales</taxon>
        <taxon>Poaceae</taxon>
        <taxon>BOP clade</taxon>
        <taxon>Oryzoideae</taxon>
        <taxon>Oryzeae</taxon>
        <taxon>Oryzinae</taxon>
        <taxon>Oryza</taxon>
        <taxon>Oryza sativa</taxon>
    </lineage>
</organism>
<evidence type="ECO:0000313" key="3">
    <source>
        <dbReference type="Proteomes" id="UP000000763"/>
    </source>
</evidence>
<sequence>MSEAMFRFMSKNAAVVLFADPEAAAAVRDGVVGGVGVQHGRGGGGERRALVERHARRPRGRGVPREPRRRRRARGGVLGAGVPARRRRHAAGVVQDPRRRRARRPPPAARAPPAQLLPPLPAHRRPRPRRRAPRRPRPRRPRPAASAAACPVDAAGAARVVPRGDGHPGVGDIRRRGGDAGVGGVGRRGGGVAVIDRDAARQRERLPVEKRWKNSSPGRTYFYLFFVLIETLTNPVMGWSNVSSARRVVLRVYVYTYVHARKLPLAAIRMYIQPTYV</sequence>
<dbReference type="AlphaFoldDB" id="Q658I0"/>
<feature type="compositionally biased region" description="Basic residues" evidence="1">
    <location>
        <begin position="54"/>
        <end position="74"/>
    </location>
</feature>
<feature type="compositionally biased region" description="Low complexity" evidence="1">
    <location>
        <begin position="143"/>
        <end position="159"/>
    </location>
</feature>
<feature type="compositionally biased region" description="Basic residues" evidence="1">
    <location>
        <begin position="122"/>
        <end position="142"/>
    </location>
</feature>
<accession>Q658I0</accession>
<proteinExistence type="predicted"/>